<evidence type="ECO:0000313" key="9">
    <source>
        <dbReference type="EMBL" id="VFR30996.1"/>
    </source>
</evidence>
<dbReference type="CDD" id="cd06261">
    <property type="entry name" value="TM_PBP2"/>
    <property type="match status" value="1"/>
</dbReference>
<dbReference type="EMBL" id="CAADHY010000027">
    <property type="protein sequence ID" value="VFR30996.1"/>
    <property type="molecule type" value="Genomic_DNA"/>
</dbReference>
<keyword evidence="4 7" id="KW-0812">Transmembrane</keyword>
<feature type="transmembrane region" description="Helical" evidence="7">
    <location>
        <begin position="258"/>
        <end position="278"/>
    </location>
</feature>
<dbReference type="Pfam" id="PF00528">
    <property type="entry name" value="BPD_transp_1"/>
    <property type="match status" value="1"/>
</dbReference>
<proteinExistence type="predicted"/>
<evidence type="ECO:0000256" key="7">
    <source>
        <dbReference type="SAM" id="Phobius"/>
    </source>
</evidence>
<accession>A0A484PZ92</accession>
<dbReference type="GO" id="GO:0005886">
    <property type="term" value="C:plasma membrane"/>
    <property type="evidence" value="ECO:0007669"/>
    <property type="project" value="UniProtKB-SubCell"/>
</dbReference>
<comment type="subcellular location">
    <subcellularLocation>
        <location evidence="1">Cell membrane</location>
        <topology evidence="1">Multi-pass membrane protein</topology>
    </subcellularLocation>
</comment>
<organism evidence="9">
    <name type="scientific">plant metagenome</name>
    <dbReference type="NCBI Taxonomy" id="1297885"/>
    <lineage>
        <taxon>unclassified sequences</taxon>
        <taxon>metagenomes</taxon>
        <taxon>organismal metagenomes</taxon>
    </lineage>
</organism>
<feature type="transmembrane region" description="Helical" evidence="7">
    <location>
        <begin position="151"/>
        <end position="174"/>
    </location>
</feature>
<dbReference type="AlphaFoldDB" id="A0A484PZ92"/>
<dbReference type="SUPFAM" id="SSF161098">
    <property type="entry name" value="MetI-like"/>
    <property type="match status" value="1"/>
</dbReference>
<evidence type="ECO:0000256" key="3">
    <source>
        <dbReference type="ARBA" id="ARBA00022475"/>
    </source>
</evidence>
<keyword evidence="5 7" id="KW-1133">Transmembrane helix</keyword>
<name>A0A484PZ92_9ZZZZ</name>
<sequence length="313" mass="34338">MRIKPLQVSLLLGPSLVLTLLLLVLPLAVVALMSLTDWQFGAASWNWVGLGNYVDLWNDDTFRKSFANTVYYLVMVSVGAIVVGLGAALLIESHHTWRGFYRTALFMPVASTLIAMAVVWQFLMHPAAGFLNHALGWFGAAPRNWLKDYSLALPSLAAIGIWQMSGLALVMFLAGLKNIPAELRHASLLDGMRHPVDRFLRVTLPMLGPTMLFVVTVCGIRSLQVFDTVHALTQGGPNKSTEVLLHTIYAEGFGFFRMGYAAAMVVVFVACIAVLTLLQQAGMEGRSATSGQRPAVWRRLVFRGSMATTRTQD</sequence>
<keyword evidence="3" id="KW-1003">Cell membrane</keyword>
<keyword evidence="2" id="KW-0813">Transport</keyword>
<feature type="transmembrane region" description="Helical" evidence="7">
    <location>
        <begin position="202"/>
        <end position="223"/>
    </location>
</feature>
<dbReference type="InterPro" id="IPR035906">
    <property type="entry name" value="MetI-like_sf"/>
</dbReference>
<dbReference type="PANTHER" id="PTHR30193">
    <property type="entry name" value="ABC TRANSPORTER PERMEASE PROTEIN"/>
    <property type="match status" value="1"/>
</dbReference>
<dbReference type="PANTHER" id="PTHR30193:SF37">
    <property type="entry name" value="INNER MEMBRANE ABC TRANSPORTER PERMEASE PROTEIN YCJO"/>
    <property type="match status" value="1"/>
</dbReference>
<feature type="transmembrane region" description="Helical" evidence="7">
    <location>
        <begin position="103"/>
        <end position="123"/>
    </location>
</feature>
<evidence type="ECO:0000256" key="5">
    <source>
        <dbReference type="ARBA" id="ARBA00022989"/>
    </source>
</evidence>
<dbReference type="InterPro" id="IPR000515">
    <property type="entry name" value="MetI-like"/>
</dbReference>
<keyword evidence="6 7" id="KW-0472">Membrane</keyword>
<evidence type="ECO:0000259" key="8">
    <source>
        <dbReference type="PROSITE" id="PS50928"/>
    </source>
</evidence>
<feature type="domain" description="ABC transmembrane type-1" evidence="8">
    <location>
        <begin position="66"/>
        <end position="279"/>
    </location>
</feature>
<reference evidence="9" key="1">
    <citation type="submission" date="2019-03" db="EMBL/GenBank/DDBJ databases">
        <authorList>
            <person name="Danneels B."/>
        </authorList>
    </citation>
    <scope>NUCLEOTIDE SEQUENCE</scope>
</reference>
<evidence type="ECO:0000256" key="4">
    <source>
        <dbReference type="ARBA" id="ARBA00022692"/>
    </source>
</evidence>
<evidence type="ECO:0000256" key="6">
    <source>
        <dbReference type="ARBA" id="ARBA00023136"/>
    </source>
</evidence>
<evidence type="ECO:0000256" key="1">
    <source>
        <dbReference type="ARBA" id="ARBA00004651"/>
    </source>
</evidence>
<dbReference type="InterPro" id="IPR051393">
    <property type="entry name" value="ABC_transporter_permease"/>
</dbReference>
<dbReference type="GO" id="GO:0055085">
    <property type="term" value="P:transmembrane transport"/>
    <property type="evidence" value="ECO:0007669"/>
    <property type="project" value="InterPro"/>
</dbReference>
<protein>
    <submittedName>
        <fullName evidence="9">N-Acetyl-D-glucosamine ABC transport system, permease protein 1</fullName>
    </submittedName>
</protein>
<gene>
    <name evidence="9" type="ORF">AMP9_4688</name>
</gene>
<dbReference type="Gene3D" id="1.10.3720.10">
    <property type="entry name" value="MetI-like"/>
    <property type="match status" value="1"/>
</dbReference>
<feature type="transmembrane region" description="Helical" evidence="7">
    <location>
        <begin position="70"/>
        <end position="91"/>
    </location>
</feature>
<evidence type="ECO:0000256" key="2">
    <source>
        <dbReference type="ARBA" id="ARBA00022448"/>
    </source>
</evidence>
<dbReference type="PROSITE" id="PS50928">
    <property type="entry name" value="ABC_TM1"/>
    <property type="match status" value="1"/>
</dbReference>